<dbReference type="SUPFAM" id="SSF47384">
    <property type="entry name" value="Homodimeric domain of signal transducing histidine kinase"/>
    <property type="match status" value="1"/>
</dbReference>
<dbReference type="Gene3D" id="3.40.50.2300">
    <property type="match status" value="1"/>
</dbReference>
<evidence type="ECO:0000313" key="10">
    <source>
        <dbReference type="EMBL" id="PKQ44141.1"/>
    </source>
</evidence>
<proteinExistence type="predicted"/>
<evidence type="ECO:0000256" key="3">
    <source>
        <dbReference type="ARBA" id="ARBA00022553"/>
    </source>
</evidence>
<keyword evidence="3 6" id="KW-0597">Phosphoprotein</keyword>
<dbReference type="PRINTS" id="PR00344">
    <property type="entry name" value="BCTRLSENSOR"/>
</dbReference>
<gene>
    <name evidence="10" type="ORF">CSW08_15225</name>
</gene>
<dbReference type="SMART" id="SM00448">
    <property type="entry name" value="REC"/>
    <property type="match status" value="1"/>
</dbReference>
<dbReference type="PROSITE" id="PS50112">
    <property type="entry name" value="PAS"/>
    <property type="match status" value="1"/>
</dbReference>
<evidence type="ECO:0000256" key="6">
    <source>
        <dbReference type="PROSITE-ProRule" id="PRU00169"/>
    </source>
</evidence>
<dbReference type="Gene3D" id="3.30.450.20">
    <property type="entry name" value="PAS domain"/>
    <property type="match status" value="1"/>
</dbReference>
<dbReference type="SMART" id="SM00091">
    <property type="entry name" value="PAS"/>
    <property type="match status" value="1"/>
</dbReference>
<dbReference type="SUPFAM" id="SSF55785">
    <property type="entry name" value="PYP-like sensor domain (PAS domain)"/>
    <property type="match status" value="1"/>
</dbReference>
<dbReference type="Pfam" id="PF02518">
    <property type="entry name" value="HATPase_c"/>
    <property type="match status" value="1"/>
</dbReference>
<dbReference type="EC" id="2.7.13.3" evidence="2"/>
<comment type="catalytic activity">
    <reaction evidence="1">
        <text>ATP + protein L-histidine = ADP + protein N-phospho-L-histidine.</text>
        <dbReference type="EC" id="2.7.13.3"/>
    </reaction>
</comment>
<comment type="caution">
    <text evidence="10">The sequence shown here is derived from an EMBL/GenBank/DDBJ whole genome shotgun (WGS) entry which is preliminary data.</text>
</comment>
<dbReference type="InterPro" id="IPR003594">
    <property type="entry name" value="HATPase_dom"/>
</dbReference>
<accession>A0A2N3HGQ0</accession>
<sequence length="650" mass="74625">MGQFKQISKILKFIPNSFTKSEIYNILNCIPLPIAMVDNCQNIIFTNQQFLDFIGISNLNNLSCKNSFCNNLSCICRVINDTNDEKPSNKVKRRFIKNDGSIAFINRITHQLEINHVACKLIFIIDITEEEMLKKHQDLIIKEKSIAELYALKEAKKFEFLFENLGDALYLLNKKGGFVKVNEKASQYLGYSKEELLKMNVLDINEPKNILKSKRIIKHIKKNKKLLFETNHVTKNGDIKTVEVTARYINLNNEDFIFSSVRDITQRKKMEQDLLFSKEKAQESEKLKYAFLNTISHQVRTPLSGILGIMDILENNYTNLTLEKRTEFFETIRNCSDKLLNTIEDVIEVSKLSSGIAEPKPSSFSLKAEIEKLIKELKEIHNENNNTFSLEMDTSVTVIKTDKNILIRVLKNLMDNAFKFNFNKNLKLTIQNRDDSIFFSMEDDGDGIKEKCIGSIFEPFTQSEFSLNQTINGSGLGLTISKKIINCLGGDLKVENLDGKGIKFYFTIPNMLLNELGTSEEKLKNKTILIAEDDLITYLFLKNLLEGEGCLLIHAMNGKEAVEKFEKNKQIDLIIMDINMPIMDGLTATQAIRNTCSEIPILAHSAFVHDRFNDNCLEYGFNDFIEKPVKKKILLEKITTYTKNKHISYF</sequence>
<feature type="modified residue" description="4-aspartylphosphate" evidence="6">
    <location>
        <position position="577"/>
    </location>
</feature>
<dbReference type="RefSeq" id="WP_106660723.1">
    <property type="nucleotide sequence ID" value="NZ_PJEO01000052.1"/>
</dbReference>
<dbReference type="Proteomes" id="UP000233435">
    <property type="component" value="Unassembled WGS sequence"/>
</dbReference>
<dbReference type="SUPFAM" id="SSF55874">
    <property type="entry name" value="ATPase domain of HSP90 chaperone/DNA topoisomerase II/histidine kinase"/>
    <property type="match status" value="1"/>
</dbReference>
<dbReference type="InterPro" id="IPR036890">
    <property type="entry name" value="HATPase_C_sf"/>
</dbReference>
<evidence type="ECO:0000256" key="2">
    <source>
        <dbReference type="ARBA" id="ARBA00012438"/>
    </source>
</evidence>
<feature type="domain" description="PAS" evidence="9">
    <location>
        <begin position="154"/>
        <end position="224"/>
    </location>
</feature>
<dbReference type="Gene3D" id="1.10.287.130">
    <property type="match status" value="1"/>
</dbReference>
<dbReference type="InterPro" id="IPR003661">
    <property type="entry name" value="HisK_dim/P_dom"/>
</dbReference>
<evidence type="ECO:0000259" key="7">
    <source>
        <dbReference type="PROSITE" id="PS50109"/>
    </source>
</evidence>
<dbReference type="InterPro" id="IPR011006">
    <property type="entry name" value="CheY-like_superfamily"/>
</dbReference>
<evidence type="ECO:0000313" key="11">
    <source>
        <dbReference type="Proteomes" id="UP000233435"/>
    </source>
</evidence>
<dbReference type="SUPFAM" id="SSF52172">
    <property type="entry name" value="CheY-like"/>
    <property type="match status" value="1"/>
</dbReference>
<protein>
    <recommendedName>
        <fullName evidence="2">histidine kinase</fullName>
        <ecNumber evidence="2">2.7.13.3</ecNumber>
    </recommendedName>
</protein>
<evidence type="ECO:0000259" key="9">
    <source>
        <dbReference type="PROSITE" id="PS50112"/>
    </source>
</evidence>
<keyword evidence="4" id="KW-0808">Transferase</keyword>
<dbReference type="InterPro" id="IPR001789">
    <property type="entry name" value="Sig_transdc_resp-reg_receiver"/>
</dbReference>
<dbReference type="Pfam" id="PF00512">
    <property type="entry name" value="HisKA"/>
    <property type="match status" value="1"/>
</dbReference>
<dbReference type="InterPro" id="IPR005467">
    <property type="entry name" value="His_kinase_dom"/>
</dbReference>
<dbReference type="GO" id="GO:0000155">
    <property type="term" value="F:phosphorelay sensor kinase activity"/>
    <property type="evidence" value="ECO:0007669"/>
    <property type="project" value="InterPro"/>
</dbReference>
<feature type="domain" description="Response regulatory" evidence="8">
    <location>
        <begin position="527"/>
        <end position="642"/>
    </location>
</feature>
<dbReference type="InterPro" id="IPR000014">
    <property type="entry name" value="PAS"/>
</dbReference>
<dbReference type="Pfam" id="PF00072">
    <property type="entry name" value="Response_reg"/>
    <property type="match status" value="1"/>
</dbReference>
<dbReference type="NCBIfam" id="TIGR00229">
    <property type="entry name" value="sensory_box"/>
    <property type="match status" value="1"/>
</dbReference>
<dbReference type="InterPro" id="IPR035965">
    <property type="entry name" value="PAS-like_dom_sf"/>
</dbReference>
<dbReference type="InterPro" id="IPR004358">
    <property type="entry name" value="Sig_transdc_His_kin-like_C"/>
</dbReference>
<evidence type="ECO:0000256" key="4">
    <source>
        <dbReference type="ARBA" id="ARBA00022679"/>
    </source>
</evidence>
<evidence type="ECO:0000256" key="1">
    <source>
        <dbReference type="ARBA" id="ARBA00000085"/>
    </source>
</evidence>
<dbReference type="SMART" id="SM00388">
    <property type="entry name" value="HisKA"/>
    <property type="match status" value="1"/>
</dbReference>
<dbReference type="InterPro" id="IPR036097">
    <property type="entry name" value="HisK_dim/P_sf"/>
</dbReference>
<keyword evidence="5" id="KW-0418">Kinase</keyword>
<dbReference type="Pfam" id="PF13426">
    <property type="entry name" value="PAS_9"/>
    <property type="match status" value="1"/>
</dbReference>
<evidence type="ECO:0000259" key="8">
    <source>
        <dbReference type="PROSITE" id="PS50110"/>
    </source>
</evidence>
<dbReference type="PANTHER" id="PTHR43047">
    <property type="entry name" value="TWO-COMPONENT HISTIDINE PROTEIN KINASE"/>
    <property type="match status" value="1"/>
</dbReference>
<dbReference type="Pfam" id="PF13188">
    <property type="entry name" value="PAS_8"/>
    <property type="match status" value="1"/>
</dbReference>
<feature type="domain" description="Histidine kinase" evidence="7">
    <location>
        <begin position="294"/>
        <end position="512"/>
    </location>
</feature>
<dbReference type="Gene3D" id="3.30.565.10">
    <property type="entry name" value="Histidine kinase-like ATPase, C-terminal domain"/>
    <property type="match status" value="1"/>
</dbReference>
<keyword evidence="11" id="KW-1185">Reference proteome</keyword>
<dbReference type="CDD" id="cd17546">
    <property type="entry name" value="REC_hyHK_CKI1_RcsC-like"/>
    <property type="match status" value="1"/>
</dbReference>
<reference evidence="10 11" key="1">
    <citation type="submission" date="2017-12" db="EMBL/GenBank/DDBJ databases">
        <title>Confluentibacter flavum sp. nov., isolated from the saline lake.</title>
        <authorList>
            <person name="Yu L."/>
        </authorList>
    </citation>
    <scope>NUCLEOTIDE SEQUENCE [LARGE SCALE GENOMIC DNA]</scope>
    <source>
        <strain evidence="10 11">3B</strain>
    </source>
</reference>
<dbReference type="CDD" id="cd00082">
    <property type="entry name" value="HisKA"/>
    <property type="match status" value="1"/>
</dbReference>
<organism evidence="10 11">
    <name type="scientific">Confluentibacter flavum</name>
    <dbReference type="NCBI Taxonomy" id="1909700"/>
    <lineage>
        <taxon>Bacteria</taxon>
        <taxon>Pseudomonadati</taxon>
        <taxon>Bacteroidota</taxon>
        <taxon>Flavobacteriia</taxon>
        <taxon>Flavobacteriales</taxon>
        <taxon>Flavobacteriaceae</taxon>
        <taxon>Confluentibacter</taxon>
    </lineage>
</organism>
<dbReference type="AlphaFoldDB" id="A0A2N3HGQ0"/>
<dbReference type="EMBL" id="PJEO01000052">
    <property type="protein sequence ID" value="PKQ44141.1"/>
    <property type="molecule type" value="Genomic_DNA"/>
</dbReference>
<dbReference type="CDD" id="cd00130">
    <property type="entry name" value="PAS"/>
    <property type="match status" value="1"/>
</dbReference>
<dbReference type="SMART" id="SM00387">
    <property type="entry name" value="HATPase_c"/>
    <property type="match status" value="1"/>
</dbReference>
<dbReference type="PROSITE" id="PS50109">
    <property type="entry name" value="HIS_KIN"/>
    <property type="match status" value="1"/>
</dbReference>
<dbReference type="PROSITE" id="PS50110">
    <property type="entry name" value="RESPONSE_REGULATORY"/>
    <property type="match status" value="1"/>
</dbReference>
<evidence type="ECO:0000256" key="5">
    <source>
        <dbReference type="ARBA" id="ARBA00022777"/>
    </source>
</evidence>
<name>A0A2N3HGQ0_9FLAO</name>
<dbReference type="OrthoDB" id="9811889at2"/>